<name>A0AAN8X3E7_HALRR</name>
<feature type="compositionally biased region" description="Polar residues" evidence="1">
    <location>
        <begin position="59"/>
        <end position="68"/>
    </location>
</feature>
<evidence type="ECO:0000313" key="3">
    <source>
        <dbReference type="Proteomes" id="UP001381693"/>
    </source>
</evidence>
<proteinExistence type="predicted"/>
<feature type="region of interest" description="Disordered" evidence="1">
    <location>
        <begin position="48"/>
        <end position="68"/>
    </location>
</feature>
<comment type="caution">
    <text evidence="2">The sequence shown here is derived from an EMBL/GenBank/DDBJ whole genome shotgun (WGS) entry which is preliminary data.</text>
</comment>
<protein>
    <submittedName>
        <fullName evidence="2">Uncharacterized protein</fullName>
    </submittedName>
</protein>
<evidence type="ECO:0000313" key="2">
    <source>
        <dbReference type="EMBL" id="KAK7075461.1"/>
    </source>
</evidence>
<organism evidence="2 3">
    <name type="scientific">Halocaridina rubra</name>
    <name type="common">Hawaiian red shrimp</name>
    <dbReference type="NCBI Taxonomy" id="373956"/>
    <lineage>
        <taxon>Eukaryota</taxon>
        <taxon>Metazoa</taxon>
        <taxon>Ecdysozoa</taxon>
        <taxon>Arthropoda</taxon>
        <taxon>Crustacea</taxon>
        <taxon>Multicrustacea</taxon>
        <taxon>Malacostraca</taxon>
        <taxon>Eumalacostraca</taxon>
        <taxon>Eucarida</taxon>
        <taxon>Decapoda</taxon>
        <taxon>Pleocyemata</taxon>
        <taxon>Caridea</taxon>
        <taxon>Atyoidea</taxon>
        <taxon>Atyidae</taxon>
        <taxon>Halocaridina</taxon>
    </lineage>
</organism>
<evidence type="ECO:0000256" key="1">
    <source>
        <dbReference type="SAM" id="MobiDB-lite"/>
    </source>
</evidence>
<gene>
    <name evidence="2" type="ORF">SK128_022766</name>
</gene>
<dbReference type="EMBL" id="JAXCGZ010010637">
    <property type="protein sequence ID" value="KAK7075461.1"/>
    <property type="molecule type" value="Genomic_DNA"/>
</dbReference>
<accession>A0AAN8X3E7</accession>
<sequence length="68" mass="7811">MQLFKGTREEGTSIQAYQNSLVQKEQRQNSCTTKVEAPKGRRQIVPFRSYHTRADLKSKSVNSLKTPK</sequence>
<keyword evidence="3" id="KW-1185">Reference proteome</keyword>
<reference evidence="2 3" key="1">
    <citation type="submission" date="2023-11" db="EMBL/GenBank/DDBJ databases">
        <title>Halocaridina rubra genome assembly.</title>
        <authorList>
            <person name="Smith C."/>
        </authorList>
    </citation>
    <scope>NUCLEOTIDE SEQUENCE [LARGE SCALE GENOMIC DNA]</scope>
    <source>
        <strain evidence="2">EP-1</strain>
        <tissue evidence="2">Whole</tissue>
    </source>
</reference>
<dbReference type="AlphaFoldDB" id="A0AAN8X3E7"/>
<dbReference type="Proteomes" id="UP001381693">
    <property type="component" value="Unassembled WGS sequence"/>
</dbReference>